<dbReference type="GeneID" id="27903143"/>
<dbReference type="InterPro" id="IPR050312">
    <property type="entry name" value="IolE/XylAMocC-like"/>
</dbReference>
<dbReference type="OMA" id="DCKPAIT"/>
<reference evidence="2 3" key="1">
    <citation type="journal article" date="2012" name="PLoS Pathog.">
        <title>Diverse lifestyles and strategies of plant pathogenesis encoded in the genomes of eighteen Dothideomycetes fungi.</title>
        <authorList>
            <person name="Ohm R.A."/>
            <person name="Feau N."/>
            <person name="Henrissat B."/>
            <person name="Schoch C.L."/>
            <person name="Horwitz B.A."/>
            <person name="Barry K.W."/>
            <person name="Condon B.J."/>
            <person name="Copeland A.C."/>
            <person name="Dhillon B."/>
            <person name="Glaser F."/>
            <person name="Hesse C.N."/>
            <person name="Kosti I."/>
            <person name="LaButti K."/>
            <person name="Lindquist E.A."/>
            <person name="Lucas S."/>
            <person name="Salamov A.A."/>
            <person name="Bradshaw R.E."/>
            <person name="Ciuffetti L."/>
            <person name="Hamelin R.C."/>
            <person name="Kema G.H.J."/>
            <person name="Lawrence C."/>
            <person name="Scott J.A."/>
            <person name="Spatafora J.W."/>
            <person name="Turgeon B.G."/>
            <person name="de Wit P.J.G.M."/>
            <person name="Zhong S."/>
            <person name="Goodwin S.B."/>
            <person name="Grigoriev I.V."/>
        </authorList>
    </citation>
    <scope>NUCLEOTIDE SEQUENCE [LARGE SCALE GENOMIC DNA]</scope>
    <source>
        <strain evidence="2 3">SO2202</strain>
    </source>
</reference>
<dbReference type="EMBL" id="KB456266">
    <property type="protein sequence ID" value="EMF11185.1"/>
    <property type="molecule type" value="Genomic_DNA"/>
</dbReference>
<organism evidence="2 3">
    <name type="scientific">Sphaerulina musiva (strain SO2202)</name>
    <name type="common">Poplar stem canker fungus</name>
    <name type="synonym">Septoria musiva</name>
    <dbReference type="NCBI Taxonomy" id="692275"/>
    <lineage>
        <taxon>Eukaryota</taxon>
        <taxon>Fungi</taxon>
        <taxon>Dikarya</taxon>
        <taxon>Ascomycota</taxon>
        <taxon>Pezizomycotina</taxon>
        <taxon>Dothideomycetes</taxon>
        <taxon>Dothideomycetidae</taxon>
        <taxon>Mycosphaerellales</taxon>
        <taxon>Mycosphaerellaceae</taxon>
        <taxon>Sphaerulina</taxon>
    </lineage>
</organism>
<dbReference type="SUPFAM" id="SSF51658">
    <property type="entry name" value="Xylose isomerase-like"/>
    <property type="match status" value="1"/>
</dbReference>
<accession>M3AWU1</accession>
<dbReference type="Gene3D" id="3.20.20.150">
    <property type="entry name" value="Divalent-metal-dependent TIM barrel enzymes"/>
    <property type="match status" value="1"/>
</dbReference>
<evidence type="ECO:0000313" key="3">
    <source>
        <dbReference type="Proteomes" id="UP000016931"/>
    </source>
</evidence>
<dbReference type="GO" id="GO:0016853">
    <property type="term" value="F:isomerase activity"/>
    <property type="evidence" value="ECO:0007669"/>
    <property type="project" value="UniProtKB-KW"/>
</dbReference>
<dbReference type="RefSeq" id="XP_016759306.1">
    <property type="nucleotide sequence ID" value="XM_016906006.1"/>
</dbReference>
<evidence type="ECO:0000259" key="1">
    <source>
        <dbReference type="Pfam" id="PF01261"/>
    </source>
</evidence>
<dbReference type="PANTHER" id="PTHR12110">
    <property type="entry name" value="HYDROXYPYRUVATE ISOMERASE"/>
    <property type="match status" value="1"/>
</dbReference>
<protein>
    <submittedName>
        <fullName evidence="2">Xylose isomerase-like protein</fullName>
    </submittedName>
</protein>
<dbReference type="PANTHER" id="PTHR12110:SF21">
    <property type="entry name" value="XYLOSE ISOMERASE-LIKE TIM BARREL DOMAIN-CONTAINING PROTEIN"/>
    <property type="match status" value="1"/>
</dbReference>
<keyword evidence="3" id="KW-1185">Reference proteome</keyword>
<dbReference type="InterPro" id="IPR013022">
    <property type="entry name" value="Xyl_isomerase-like_TIM-brl"/>
</dbReference>
<dbReference type="HOGENOM" id="CLU_035063_0_0_1"/>
<dbReference type="InterPro" id="IPR036237">
    <property type="entry name" value="Xyl_isomerase-like_sf"/>
</dbReference>
<dbReference type="OrthoDB" id="5360893at2759"/>
<name>M3AWU1_SPHMS</name>
<dbReference type="Pfam" id="PF01261">
    <property type="entry name" value="AP_endonuc_2"/>
    <property type="match status" value="1"/>
</dbReference>
<sequence length="389" mass="43110">MPCKPAISSHSLGRAWSHSLPTKLDAAASHSLSLELFHEDLVYLAATFPGGPTPSNQLLAAQTIRSLCSARNISIISLQPFMHYEGLRDRELHEARIREMRDLWIPLARALGTRVIAVPSSFLGEEECGGDEGVIVRDLRELADLGVAAASSSSDDDDGKGEGEGDIIFAYEALCWGTHISTWEQSWEIVQKVSRSNFQICFDTFNLAGKVFADPMRPGGIKKNAEEAMEATLRRILERVDVRRIAYIQVVDAERLSTPLIKGHEFYHEDQPARMSWSRNCRLFYGEEDRGAYLPVYAILKTLLVDLGFEGYVSAEVFHRDLGKDDRSVPEEFAQRAKRSWEKIVEDFGLERGGEEKVAVVEEGAAGRSAGGVVDRFPAVEGAAARAQL</sequence>
<feature type="domain" description="Xylose isomerase-like TIM barrel" evidence="1">
    <location>
        <begin position="61"/>
        <end position="330"/>
    </location>
</feature>
<dbReference type="AlphaFoldDB" id="M3AWU1"/>
<dbReference type="eggNOG" id="ENOG502QQ4I">
    <property type="taxonomic scope" value="Eukaryota"/>
</dbReference>
<dbReference type="STRING" id="692275.M3AWU1"/>
<dbReference type="Proteomes" id="UP000016931">
    <property type="component" value="Unassembled WGS sequence"/>
</dbReference>
<proteinExistence type="predicted"/>
<evidence type="ECO:0000313" key="2">
    <source>
        <dbReference type="EMBL" id="EMF11185.1"/>
    </source>
</evidence>
<keyword evidence="2" id="KW-0413">Isomerase</keyword>
<gene>
    <name evidence="2" type="ORF">SEPMUDRAFT_150186</name>
</gene>